<dbReference type="GO" id="GO:0005874">
    <property type="term" value="C:microtubule"/>
    <property type="evidence" value="ECO:0007669"/>
    <property type="project" value="UniProtKB-KW"/>
</dbReference>
<evidence type="ECO:0000259" key="9">
    <source>
        <dbReference type="PROSITE" id="PS50067"/>
    </source>
</evidence>
<dbReference type="STRING" id="1035309.A0A2C5X1L0"/>
<dbReference type="PROSITE" id="PS50067">
    <property type="entry name" value="KINESIN_MOTOR_2"/>
    <property type="match status" value="1"/>
</dbReference>
<accession>A0A2C5X1L0</accession>
<dbReference type="Pfam" id="PF00225">
    <property type="entry name" value="Kinesin"/>
    <property type="match status" value="1"/>
</dbReference>
<evidence type="ECO:0000256" key="7">
    <source>
        <dbReference type="SAM" id="Coils"/>
    </source>
</evidence>
<dbReference type="GO" id="GO:0003777">
    <property type="term" value="F:microtubule motor activity"/>
    <property type="evidence" value="ECO:0007669"/>
    <property type="project" value="InterPro"/>
</dbReference>
<organism evidence="10 11">
    <name type="scientific">Ceratocystis fimbriata CBS 114723</name>
    <dbReference type="NCBI Taxonomy" id="1035309"/>
    <lineage>
        <taxon>Eukaryota</taxon>
        <taxon>Fungi</taxon>
        <taxon>Dikarya</taxon>
        <taxon>Ascomycota</taxon>
        <taxon>Pezizomycotina</taxon>
        <taxon>Sordariomycetes</taxon>
        <taxon>Hypocreomycetidae</taxon>
        <taxon>Microascales</taxon>
        <taxon>Ceratocystidaceae</taxon>
        <taxon>Ceratocystis</taxon>
    </lineage>
</organism>
<feature type="region of interest" description="Disordered" evidence="8">
    <location>
        <begin position="793"/>
        <end position="835"/>
    </location>
</feature>
<dbReference type="FunFam" id="3.40.850.10:FF:000091">
    <property type="entry name" value="Kinesin family protein"/>
    <property type="match status" value="1"/>
</dbReference>
<feature type="domain" description="Kinesin motor" evidence="9">
    <location>
        <begin position="9"/>
        <end position="546"/>
    </location>
</feature>
<gene>
    <name evidence="10" type="primary">klp9</name>
    <name evidence="10" type="ORF">CFIMG_008541RA00001</name>
</gene>
<comment type="caution">
    <text evidence="5">Lacks conserved residue(s) required for the propagation of feature annotation.</text>
</comment>
<dbReference type="InterPro" id="IPR019821">
    <property type="entry name" value="Kinesin_motor_CS"/>
</dbReference>
<evidence type="ECO:0000256" key="3">
    <source>
        <dbReference type="ARBA" id="ARBA00022840"/>
    </source>
</evidence>
<keyword evidence="7" id="KW-0175">Coiled coil</keyword>
<evidence type="ECO:0000256" key="1">
    <source>
        <dbReference type="ARBA" id="ARBA00022701"/>
    </source>
</evidence>
<keyword evidence="4 6" id="KW-0505">Motor protein</keyword>
<evidence type="ECO:0000313" key="10">
    <source>
        <dbReference type="EMBL" id="PHH51862.1"/>
    </source>
</evidence>
<proteinExistence type="inferred from homology"/>
<name>A0A2C5X1L0_9PEZI</name>
<keyword evidence="3 6" id="KW-0067">ATP-binding</keyword>
<dbReference type="GO" id="GO:0005634">
    <property type="term" value="C:nucleus"/>
    <property type="evidence" value="ECO:0007669"/>
    <property type="project" value="TreeGrafter"/>
</dbReference>
<dbReference type="GO" id="GO:0008017">
    <property type="term" value="F:microtubule binding"/>
    <property type="evidence" value="ECO:0007669"/>
    <property type="project" value="InterPro"/>
</dbReference>
<dbReference type="GO" id="GO:0007018">
    <property type="term" value="P:microtubule-based movement"/>
    <property type="evidence" value="ECO:0007669"/>
    <property type="project" value="InterPro"/>
</dbReference>
<dbReference type="EMBL" id="APWK03000083">
    <property type="protein sequence ID" value="PHH51862.1"/>
    <property type="molecule type" value="Genomic_DNA"/>
</dbReference>
<evidence type="ECO:0000256" key="4">
    <source>
        <dbReference type="ARBA" id="ARBA00023175"/>
    </source>
</evidence>
<dbReference type="GO" id="GO:0005871">
    <property type="term" value="C:kinesin complex"/>
    <property type="evidence" value="ECO:0007669"/>
    <property type="project" value="TreeGrafter"/>
</dbReference>
<keyword evidence="2 6" id="KW-0547">Nucleotide-binding</keyword>
<evidence type="ECO:0000256" key="6">
    <source>
        <dbReference type="RuleBase" id="RU000394"/>
    </source>
</evidence>
<reference evidence="10 11" key="1">
    <citation type="journal article" date="2013" name="Fungal Biol.">
        <title>Analysis of microsatellite markers in the genome of the plant pathogen Ceratocystis fimbriata.</title>
        <authorList>
            <person name="Simpson M.C."/>
            <person name="Wilken P.M."/>
            <person name="Coetzee M.P."/>
            <person name="Wingfield M.J."/>
            <person name="Wingfield B.D."/>
        </authorList>
    </citation>
    <scope>NUCLEOTIDE SEQUENCE [LARGE SCALE GENOMIC DNA]</scope>
    <source>
        <strain evidence="10 11">CBS 114723</strain>
    </source>
</reference>
<dbReference type="InterPro" id="IPR001752">
    <property type="entry name" value="Kinesin_motor_dom"/>
</dbReference>
<keyword evidence="1 6" id="KW-0493">Microtubule</keyword>
<sequence length="835" mass="92197">MASDKQANLFQVYLRLRPPPARSGGSTRFLSVEEPEQEDLLPTHITIDPPGDRRRAIEKFAFTQVFEEASTQLDVFQDTQILPLIEGVLAPQGGEGTDALVATLGSHTILGSKSQRGLTQLSLDAVFRAIGPRIADIYDSPSLEAEVQTADASEAAVTTATTFIDNVYGDLGSSRGSSSRSGTPMFVGTHPALTTDNHNQPHSPWVLPSGGPQESCNRQNDQSSAATIDKPLRFFSQNLNHSNSRNRSAFAQWHRTSMLTPTQPTISFMRTTSSASSRRYTKPNLQGETSTTNPNRRFLARPSNLPTKPDISPWVTIASDENAEYCVVLSMYEVYNDRIFDLLTPPIKPPGGKEPRRRPLLFKSTEASPDRKVVAGLRKVICSNYHEAILVLEAGLQERRVTGTGSNSVSSRSHGFFAVEIKKRKMGRRSATWAGSTLTIVDLAGSERARDAKTQGATLAEAGKINESLMYLGQCLQMQTSNKPNIVPFRQCKLTELLFSNSFPSSHMASSSRPPQKGVMIVTADPYGDFNATSQILRYGALAREVSVPRIPSIFSNADSTSSASVRSISPSEILMSPPPVANSRRPMLHPPQKPFRTPSPAHIAQTQHMDERGTMELAALEIARLSEEIEALRADVAAEAQARLEAEAHLLTMEDKMLEQEQVIREECATEFDTRLELELARWKTNLALEQERGEAHLDRKIELLEKGLALDELEEQEDKENVLIENLEEENERLRREVAIMKRELAQRSPTKRVPLGEREDFAPVMGVREVGSLSKRLEKLRFGGELAIESGRSSVSSSRSASPSIVGASGTTGQQKRASMRKIVAKRREENY</sequence>
<comment type="caution">
    <text evidence="10">The sequence shown here is derived from an EMBL/GenBank/DDBJ whole genome shotgun (WGS) entry which is preliminary data.</text>
</comment>
<feature type="coiled-coil region" evidence="7">
    <location>
        <begin position="616"/>
        <end position="643"/>
    </location>
</feature>
<dbReference type="SUPFAM" id="SSF52540">
    <property type="entry name" value="P-loop containing nucleoside triphosphate hydrolases"/>
    <property type="match status" value="1"/>
</dbReference>
<dbReference type="GO" id="GO:0016887">
    <property type="term" value="F:ATP hydrolysis activity"/>
    <property type="evidence" value="ECO:0007669"/>
    <property type="project" value="TreeGrafter"/>
</dbReference>
<feature type="region of interest" description="Disordered" evidence="8">
    <location>
        <begin position="270"/>
        <end position="304"/>
    </location>
</feature>
<feature type="coiled-coil region" evidence="7">
    <location>
        <begin position="712"/>
        <end position="746"/>
    </location>
</feature>
<dbReference type="InterPro" id="IPR027417">
    <property type="entry name" value="P-loop_NTPase"/>
</dbReference>
<dbReference type="PANTHER" id="PTHR24115:SF1008">
    <property type="entry name" value="KINESIN-LIKE PROTEIN SUBITO"/>
    <property type="match status" value="1"/>
</dbReference>
<reference evidence="10 11" key="2">
    <citation type="journal article" date="2013" name="IMA Fungus">
        <title>IMA Genome-F 1: Ceratocystis fimbriata: Draft nuclear genome sequence for the plant pathogen, Ceratocystis fimbriata.</title>
        <authorList>
            <person name="Wilken P.M."/>
            <person name="Steenkamp E.T."/>
            <person name="Wingfield M.J."/>
            <person name="de Beer Z.W."/>
            <person name="Wingfield B.D."/>
        </authorList>
    </citation>
    <scope>NUCLEOTIDE SEQUENCE [LARGE SCALE GENOMIC DNA]</scope>
    <source>
        <strain evidence="10 11">CBS 114723</strain>
    </source>
</reference>
<dbReference type="OrthoDB" id="123929at2759"/>
<evidence type="ECO:0000256" key="8">
    <source>
        <dbReference type="SAM" id="MobiDB-lite"/>
    </source>
</evidence>
<dbReference type="PROSITE" id="PS00411">
    <property type="entry name" value="KINESIN_MOTOR_1"/>
    <property type="match status" value="1"/>
</dbReference>
<evidence type="ECO:0000313" key="11">
    <source>
        <dbReference type="Proteomes" id="UP000222788"/>
    </source>
</evidence>
<feature type="compositionally biased region" description="Polar residues" evidence="8">
    <location>
        <begin position="283"/>
        <end position="295"/>
    </location>
</feature>
<comment type="similarity">
    <text evidence="5 6">Belongs to the TRAFAC class myosin-kinesin ATPase superfamily. Kinesin family.</text>
</comment>
<dbReference type="PRINTS" id="PR00380">
    <property type="entry name" value="KINESINHEAVY"/>
</dbReference>
<keyword evidence="11" id="KW-1185">Reference proteome</keyword>
<dbReference type="PANTHER" id="PTHR24115">
    <property type="entry name" value="KINESIN-RELATED"/>
    <property type="match status" value="1"/>
</dbReference>
<dbReference type="Gene3D" id="3.40.850.10">
    <property type="entry name" value="Kinesin motor domain"/>
    <property type="match status" value="2"/>
</dbReference>
<dbReference type="AlphaFoldDB" id="A0A2C5X1L0"/>
<feature type="compositionally biased region" description="Low complexity" evidence="8">
    <location>
        <begin position="793"/>
        <end position="812"/>
    </location>
</feature>
<dbReference type="InterPro" id="IPR027640">
    <property type="entry name" value="Kinesin-like_fam"/>
</dbReference>
<protein>
    <recommendedName>
        <fullName evidence="6">Kinesin-like protein</fullName>
    </recommendedName>
</protein>
<dbReference type="GO" id="GO:0005524">
    <property type="term" value="F:ATP binding"/>
    <property type="evidence" value="ECO:0007669"/>
    <property type="project" value="UniProtKB-KW"/>
</dbReference>
<evidence type="ECO:0000256" key="5">
    <source>
        <dbReference type="PROSITE-ProRule" id="PRU00283"/>
    </source>
</evidence>
<dbReference type="Proteomes" id="UP000222788">
    <property type="component" value="Unassembled WGS sequence"/>
</dbReference>
<dbReference type="SMART" id="SM00129">
    <property type="entry name" value="KISc"/>
    <property type="match status" value="1"/>
</dbReference>
<evidence type="ECO:0000256" key="2">
    <source>
        <dbReference type="ARBA" id="ARBA00022741"/>
    </source>
</evidence>
<dbReference type="InterPro" id="IPR036961">
    <property type="entry name" value="Kinesin_motor_dom_sf"/>
</dbReference>